<proteinExistence type="predicted"/>
<dbReference type="OrthoDB" id="2357145at2"/>
<name>A0A1V3G805_9BACL</name>
<dbReference type="AlphaFoldDB" id="A0A1V3G805"/>
<dbReference type="EMBL" id="MQMF01000002">
    <property type="protein sequence ID" value="OOE12539.1"/>
    <property type="molecule type" value="Genomic_DNA"/>
</dbReference>
<dbReference type="RefSeq" id="WP_077362489.1">
    <property type="nucleotide sequence ID" value="NZ_MQMF01000002.1"/>
</dbReference>
<sequence length="370" mass="43244">MKQLVKFELYKIFKQKTVYITLFILLLFSTGFTFNHSTESERQLYKDWEGPITKEKAELAEKEYQHLMKVLEQRAEGGQEGHMFTDNEQTQSGIYETIAFIKSSEQRLESRYKKIQQDNNYNTELEKSMIQKVDLSYFSYNEGPRETVDYASTYALMITGAMLLIGLSMTYTQEYSSRVDRYILSSSKGRESLLWSKIMAALIYACVIVIITEMFNLIWHGIRYGHDGWTSPIQNMHTYFFSNYSFTLIEFHLIQLGFHLLAAFCFALVIILVSSLCKNSFISFIINGVIFALPYWFVESMNLPTWLDDVFSFSFLYIMKVEFLFHHFNTINLFGIPVLYPFVALVWIFAVSFIAVLVTSRVMKNKEVTI</sequence>
<feature type="transmembrane region" description="Helical" evidence="5">
    <location>
        <begin position="16"/>
        <end position="34"/>
    </location>
</feature>
<evidence type="ECO:0000313" key="7">
    <source>
        <dbReference type="EMBL" id="OOE12539.1"/>
    </source>
</evidence>
<evidence type="ECO:0000256" key="1">
    <source>
        <dbReference type="ARBA" id="ARBA00004141"/>
    </source>
</evidence>
<comment type="subcellular location">
    <subcellularLocation>
        <location evidence="1">Membrane</location>
        <topology evidence="1">Multi-pass membrane protein</topology>
    </subcellularLocation>
</comment>
<evidence type="ECO:0000259" key="6">
    <source>
        <dbReference type="Pfam" id="PF12698"/>
    </source>
</evidence>
<feature type="transmembrane region" description="Helical" evidence="5">
    <location>
        <begin position="280"/>
        <end position="298"/>
    </location>
</feature>
<dbReference type="InterPro" id="IPR013525">
    <property type="entry name" value="ABC2_TM"/>
</dbReference>
<evidence type="ECO:0000313" key="8">
    <source>
        <dbReference type="Proteomes" id="UP000188597"/>
    </source>
</evidence>
<keyword evidence="2 5" id="KW-0812">Transmembrane</keyword>
<evidence type="ECO:0000256" key="2">
    <source>
        <dbReference type="ARBA" id="ARBA00022692"/>
    </source>
</evidence>
<organism evidence="7 8">
    <name type="scientific">Fictibacillus arsenicus</name>
    <dbReference type="NCBI Taxonomy" id="255247"/>
    <lineage>
        <taxon>Bacteria</taxon>
        <taxon>Bacillati</taxon>
        <taxon>Bacillota</taxon>
        <taxon>Bacilli</taxon>
        <taxon>Bacillales</taxon>
        <taxon>Fictibacillaceae</taxon>
        <taxon>Fictibacillus</taxon>
    </lineage>
</organism>
<accession>A0A1V3G805</accession>
<dbReference type="GO" id="GO:0140359">
    <property type="term" value="F:ABC-type transporter activity"/>
    <property type="evidence" value="ECO:0007669"/>
    <property type="project" value="InterPro"/>
</dbReference>
<feature type="transmembrane region" description="Helical" evidence="5">
    <location>
        <begin position="338"/>
        <end position="358"/>
    </location>
</feature>
<dbReference type="Pfam" id="PF12698">
    <property type="entry name" value="ABC2_membrane_3"/>
    <property type="match status" value="1"/>
</dbReference>
<gene>
    <name evidence="7" type="ORF">UN64_10700</name>
</gene>
<evidence type="ECO:0000256" key="3">
    <source>
        <dbReference type="ARBA" id="ARBA00022989"/>
    </source>
</evidence>
<keyword evidence="4 5" id="KW-0472">Membrane</keyword>
<evidence type="ECO:0000256" key="5">
    <source>
        <dbReference type="SAM" id="Phobius"/>
    </source>
</evidence>
<dbReference type="PANTHER" id="PTHR37305">
    <property type="entry name" value="INTEGRAL MEMBRANE PROTEIN-RELATED"/>
    <property type="match status" value="1"/>
</dbReference>
<feature type="transmembrane region" description="Helical" evidence="5">
    <location>
        <begin position="193"/>
        <end position="219"/>
    </location>
</feature>
<feature type="transmembrane region" description="Helical" evidence="5">
    <location>
        <begin position="154"/>
        <end position="172"/>
    </location>
</feature>
<protein>
    <recommendedName>
        <fullName evidence="6">ABC-2 type transporter transmembrane domain-containing protein</fullName>
    </recommendedName>
</protein>
<evidence type="ECO:0000256" key="4">
    <source>
        <dbReference type="ARBA" id="ARBA00023136"/>
    </source>
</evidence>
<dbReference type="Proteomes" id="UP000188597">
    <property type="component" value="Unassembled WGS sequence"/>
</dbReference>
<comment type="caution">
    <text evidence="7">The sequence shown here is derived from an EMBL/GenBank/DDBJ whole genome shotgun (WGS) entry which is preliminary data.</text>
</comment>
<feature type="domain" description="ABC-2 type transporter transmembrane" evidence="6">
    <location>
        <begin position="93"/>
        <end position="357"/>
    </location>
</feature>
<feature type="transmembrane region" description="Helical" evidence="5">
    <location>
        <begin position="253"/>
        <end position="273"/>
    </location>
</feature>
<dbReference type="PANTHER" id="PTHR37305:SF1">
    <property type="entry name" value="MEMBRANE PROTEIN"/>
    <property type="match status" value="1"/>
</dbReference>
<reference evidence="7 8" key="1">
    <citation type="submission" date="2016-11" db="EMBL/GenBank/DDBJ databases">
        <authorList>
            <person name="Jaros S."/>
            <person name="Januszkiewicz K."/>
            <person name="Wedrychowicz H."/>
        </authorList>
    </citation>
    <scope>NUCLEOTIDE SEQUENCE [LARGE SCALE GENOMIC DNA]</scope>
    <source>
        <strain evidence="7 8">Con a/3</strain>
    </source>
</reference>
<keyword evidence="3 5" id="KW-1133">Transmembrane helix</keyword>
<dbReference type="GO" id="GO:0016020">
    <property type="term" value="C:membrane"/>
    <property type="evidence" value="ECO:0007669"/>
    <property type="project" value="UniProtKB-SubCell"/>
</dbReference>